<accession>A0A1J5AYN6</accession>
<dbReference type="GO" id="GO:0005737">
    <property type="term" value="C:cytoplasm"/>
    <property type="evidence" value="ECO:0007669"/>
    <property type="project" value="UniProtKB-SubCell"/>
</dbReference>
<organism evidence="2 3">
    <name type="scientific">Candidatus Beckwithbacteria bacterium CG2_30_44_31</name>
    <dbReference type="NCBI Taxonomy" id="1805035"/>
    <lineage>
        <taxon>Bacteria</taxon>
        <taxon>Candidatus Beckwithiibacteriota</taxon>
    </lineage>
</organism>
<dbReference type="SUPFAM" id="SSF109998">
    <property type="entry name" value="Triger factor/SurA peptide-binding domain-like"/>
    <property type="match status" value="1"/>
</dbReference>
<dbReference type="EMBL" id="MNXQ01000012">
    <property type="protein sequence ID" value="OIP04165.1"/>
    <property type="molecule type" value="Genomic_DNA"/>
</dbReference>
<dbReference type="GO" id="GO:0015031">
    <property type="term" value="P:protein transport"/>
    <property type="evidence" value="ECO:0007669"/>
    <property type="project" value="InterPro"/>
</dbReference>
<evidence type="ECO:0000259" key="1">
    <source>
        <dbReference type="Pfam" id="PF05697"/>
    </source>
</evidence>
<dbReference type="InterPro" id="IPR008881">
    <property type="entry name" value="Trigger_fac_ribosome-bd_bac"/>
</dbReference>
<dbReference type="PANTHER" id="PTHR30560">
    <property type="entry name" value="TRIGGER FACTOR CHAPERONE AND PEPTIDYL-PROLYL CIS/TRANS ISOMERASE"/>
    <property type="match status" value="1"/>
</dbReference>
<dbReference type="InterPro" id="IPR027304">
    <property type="entry name" value="Trigger_fact/SurA_dom_sf"/>
</dbReference>
<dbReference type="SUPFAM" id="SSF102735">
    <property type="entry name" value="Trigger factor ribosome-binding domain"/>
    <property type="match status" value="1"/>
</dbReference>
<dbReference type="GO" id="GO:0043022">
    <property type="term" value="F:ribosome binding"/>
    <property type="evidence" value="ECO:0007669"/>
    <property type="project" value="TreeGrafter"/>
</dbReference>
<dbReference type="AlphaFoldDB" id="A0A1J5AYN6"/>
<reference evidence="2 3" key="1">
    <citation type="journal article" date="2016" name="Environ. Microbiol.">
        <title>Genomic resolution of a cold subsurface aquifer community provides metabolic insights for novel microbes adapted to high CO concentrations.</title>
        <authorList>
            <person name="Probst A.J."/>
            <person name="Castelle C.J."/>
            <person name="Singh A."/>
            <person name="Brown C.T."/>
            <person name="Anantharaman K."/>
            <person name="Sharon I."/>
            <person name="Hug L.A."/>
            <person name="Burstein D."/>
            <person name="Emerson J.B."/>
            <person name="Thomas B.C."/>
            <person name="Banfield J.F."/>
        </authorList>
    </citation>
    <scope>NUCLEOTIDE SEQUENCE [LARGE SCALE GENOMIC DNA]</scope>
    <source>
        <strain evidence="2">CG2_30_44_31</strain>
    </source>
</reference>
<evidence type="ECO:0000313" key="2">
    <source>
        <dbReference type="EMBL" id="OIP04165.1"/>
    </source>
</evidence>
<dbReference type="Gene3D" id="3.30.70.1050">
    <property type="entry name" value="Trigger factor ribosome-binding domain"/>
    <property type="match status" value="1"/>
</dbReference>
<dbReference type="InterPro" id="IPR037041">
    <property type="entry name" value="Trigger_fac_C_sf"/>
</dbReference>
<dbReference type="PANTHER" id="PTHR30560:SF3">
    <property type="entry name" value="TRIGGER FACTOR-LIKE PROTEIN TIG, CHLOROPLASTIC"/>
    <property type="match status" value="1"/>
</dbReference>
<evidence type="ECO:0000313" key="3">
    <source>
        <dbReference type="Proteomes" id="UP000183605"/>
    </source>
</evidence>
<dbReference type="InterPro" id="IPR005215">
    <property type="entry name" value="Trig_fac"/>
</dbReference>
<comment type="caution">
    <text evidence="2">The sequence shown here is derived from an EMBL/GenBank/DDBJ whole genome shotgun (WGS) entry which is preliminary data.</text>
</comment>
<dbReference type="GO" id="GO:0044183">
    <property type="term" value="F:protein folding chaperone"/>
    <property type="evidence" value="ECO:0007669"/>
    <property type="project" value="TreeGrafter"/>
</dbReference>
<proteinExistence type="predicted"/>
<dbReference type="GO" id="GO:0003755">
    <property type="term" value="F:peptidyl-prolyl cis-trans isomerase activity"/>
    <property type="evidence" value="ECO:0007669"/>
    <property type="project" value="UniProtKB-KW"/>
</dbReference>
<dbReference type="Proteomes" id="UP000183605">
    <property type="component" value="Unassembled WGS sequence"/>
</dbReference>
<name>A0A1J5AYN6_9BACT</name>
<gene>
    <name evidence="2" type="ORF">AUK18_00550</name>
</gene>
<feature type="domain" description="Trigger factor ribosome-binding bacterial" evidence="1">
    <location>
        <begin position="9"/>
        <end position="125"/>
    </location>
</feature>
<dbReference type="InterPro" id="IPR036611">
    <property type="entry name" value="Trigger_fac_ribosome-bd_sf"/>
</dbReference>
<protein>
    <recommendedName>
        <fullName evidence="1">Trigger factor ribosome-binding bacterial domain-containing protein</fullName>
    </recommendedName>
</protein>
<sequence length="266" mass="30025">MTQAKLTWLPKKTFELEFSLPWEQVKKTYDKVLNELTKSAKLEGFRPGKAPKDLVEKSLDKGKLYGEVINQLLPLSYAQATNQHHLKPALAPKITIVSAEDNKPWQFKASSCELPEIKLGEYEKICRGALAKELKPPAKTQKLNLISKALLDDIKIELSDLLIDSERDRLLSRLLEQLQKLGLTIDQYAASNNKTIAQIKEEYKQTAANTIKLELILQVIAEEKKFKADEKEIDKMIANAGGAPADRVYIAVLLKKQQAIDYLLSL</sequence>
<dbReference type="Pfam" id="PF05697">
    <property type="entry name" value="Trigger_N"/>
    <property type="match status" value="1"/>
</dbReference>
<dbReference type="GO" id="GO:0051083">
    <property type="term" value="P:'de novo' cotranslational protein folding"/>
    <property type="evidence" value="ECO:0007669"/>
    <property type="project" value="TreeGrafter"/>
</dbReference>
<dbReference type="GO" id="GO:0043335">
    <property type="term" value="P:protein unfolding"/>
    <property type="evidence" value="ECO:0007669"/>
    <property type="project" value="TreeGrafter"/>
</dbReference>
<dbReference type="Gene3D" id="1.10.3120.10">
    <property type="entry name" value="Trigger factor, C-terminal domain"/>
    <property type="match status" value="1"/>
</dbReference>